<accession>A0A1H8ENK6</accession>
<keyword evidence="15" id="KW-0175">Coiled coil</keyword>
<evidence type="ECO:0000256" key="4">
    <source>
        <dbReference type="ARBA" id="ARBA00022695"/>
    </source>
</evidence>
<dbReference type="OrthoDB" id="9803773at2"/>
<evidence type="ECO:0000256" key="11">
    <source>
        <dbReference type="ARBA" id="ARBA00023163"/>
    </source>
</evidence>
<dbReference type="NCBIfam" id="TIGR01391">
    <property type="entry name" value="dnaG"/>
    <property type="match status" value="1"/>
</dbReference>
<dbReference type="PANTHER" id="PTHR30313:SF2">
    <property type="entry name" value="DNA PRIMASE"/>
    <property type="match status" value="1"/>
</dbReference>
<dbReference type="PROSITE" id="PS50880">
    <property type="entry name" value="TOPRIM"/>
    <property type="match status" value="1"/>
</dbReference>
<dbReference type="InterPro" id="IPR036977">
    <property type="entry name" value="DNA_primase_Znf_CHC2"/>
</dbReference>
<dbReference type="EMBL" id="FODF01000001">
    <property type="protein sequence ID" value="SEN20970.1"/>
    <property type="molecule type" value="Genomic_DNA"/>
</dbReference>
<dbReference type="AlphaFoldDB" id="A0A1H8ENK6"/>
<protein>
    <recommendedName>
        <fullName evidence="12 13">DNA primase</fullName>
        <ecNumber evidence="12">2.7.7.101</ecNumber>
    </recommendedName>
</protein>
<dbReference type="InterPro" id="IPR006171">
    <property type="entry name" value="TOPRIM_dom"/>
</dbReference>
<keyword evidence="18" id="KW-1185">Reference proteome</keyword>
<evidence type="ECO:0000256" key="9">
    <source>
        <dbReference type="ARBA" id="ARBA00022842"/>
    </source>
</evidence>
<dbReference type="InterPro" id="IPR030846">
    <property type="entry name" value="DnaG_bac"/>
</dbReference>
<dbReference type="GO" id="GO:0008270">
    <property type="term" value="F:zinc ion binding"/>
    <property type="evidence" value="ECO:0007669"/>
    <property type="project" value="UniProtKB-UniRule"/>
</dbReference>
<evidence type="ECO:0000256" key="5">
    <source>
        <dbReference type="ARBA" id="ARBA00022705"/>
    </source>
</evidence>
<evidence type="ECO:0000259" key="16">
    <source>
        <dbReference type="PROSITE" id="PS50880"/>
    </source>
</evidence>
<dbReference type="Proteomes" id="UP000199512">
    <property type="component" value="Unassembled WGS sequence"/>
</dbReference>
<dbReference type="STRING" id="215200.SAMN05216454_101185"/>
<evidence type="ECO:0000256" key="12">
    <source>
        <dbReference type="HAMAP-Rule" id="MF_00974"/>
    </source>
</evidence>
<keyword evidence="4 12" id="KW-0548">Nucleotidyltransferase</keyword>
<dbReference type="SUPFAM" id="SSF56731">
    <property type="entry name" value="DNA primase core"/>
    <property type="match status" value="1"/>
</dbReference>
<comment type="similarity">
    <text evidence="12 13">Belongs to the DnaG primase family.</text>
</comment>
<dbReference type="InterPro" id="IPR034151">
    <property type="entry name" value="TOPRIM_DnaG_bac"/>
</dbReference>
<dbReference type="FunFam" id="3.90.580.10:FF:000001">
    <property type="entry name" value="DNA primase"/>
    <property type="match status" value="1"/>
</dbReference>
<reference evidence="17 18" key="1">
    <citation type="submission" date="2016-10" db="EMBL/GenBank/DDBJ databases">
        <authorList>
            <person name="de Groot N.N."/>
        </authorList>
    </citation>
    <scope>NUCLEOTIDE SEQUENCE [LARGE SCALE GENOMIC DNA]</scope>
    <source>
        <strain evidence="17 18">Calf135</strain>
    </source>
</reference>
<dbReference type="Pfam" id="PF13155">
    <property type="entry name" value="Toprim_2"/>
    <property type="match status" value="1"/>
</dbReference>
<dbReference type="GO" id="GO:0006269">
    <property type="term" value="P:DNA replication, synthesis of primer"/>
    <property type="evidence" value="ECO:0007669"/>
    <property type="project" value="UniProtKB-UniRule"/>
</dbReference>
<dbReference type="GO" id="GO:0003899">
    <property type="term" value="F:DNA-directed RNA polymerase activity"/>
    <property type="evidence" value="ECO:0007669"/>
    <property type="project" value="UniProtKB-UniRule"/>
</dbReference>
<dbReference type="PANTHER" id="PTHR30313">
    <property type="entry name" value="DNA PRIMASE"/>
    <property type="match status" value="1"/>
</dbReference>
<feature type="domain" description="Toprim" evidence="16">
    <location>
        <begin position="256"/>
        <end position="337"/>
    </location>
</feature>
<dbReference type="GO" id="GO:0003677">
    <property type="term" value="F:DNA binding"/>
    <property type="evidence" value="ECO:0007669"/>
    <property type="project" value="UniProtKB-KW"/>
</dbReference>
<feature type="zinc finger region" description="CHC2-type" evidence="12 14">
    <location>
        <begin position="38"/>
        <end position="62"/>
    </location>
</feature>
<dbReference type="InterPro" id="IPR002694">
    <property type="entry name" value="Znf_CHC2"/>
</dbReference>
<dbReference type="InterPro" id="IPR013264">
    <property type="entry name" value="DNAG_N"/>
</dbReference>
<dbReference type="InterPro" id="IPR019475">
    <property type="entry name" value="DNA_primase_DnaB-bd"/>
</dbReference>
<dbReference type="EC" id="2.7.7.101" evidence="12"/>
<evidence type="ECO:0000256" key="1">
    <source>
        <dbReference type="ARBA" id="ARBA00022478"/>
    </source>
</evidence>
<comment type="domain">
    <text evidence="12">Contains an N-terminal zinc-binding domain, a central core domain that contains the primase activity, and a C-terminal DnaB-binding domain.</text>
</comment>
<keyword evidence="7 12" id="KW-0863">Zinc-finger</keyword>
<dbReference type="CDD" id="cd03364">
    <property type="entry name" value="TOPRIM_DnaG_primases"/>
    <property type="match status" value="1"/>
</dbReference>
<dbReference type="FunFam" id="3.90.980.10:FF:000001">
    <property type="entry name" value="DNA primase"/>
    <property type="match status" value="1"/>
</dbReference>
<keyword evidence="11 12" id="KW-0804">Transcription</keyword>
<gene>
    <name evidence="12" type="primary">dnaG</name>
    <name evidence="17" type="ORF">SAMN05216454_101185</name>
</gene>
<dbReference type="SMART" id="SM00493">
    <property type="entry name" value="TOPRIM"/>
    <property type="match status" value="1"/>
</dbReference>
<comment type="subunit">
    <text evidence="12">Monomer. Interacts with DnaB.</text>
</comment>
<comment type="function">
    <text evidence="12 13">RNA polymerase that catalyzes the synthesis of short RNA molecules used as primers for DNA polymerase during DNA replication.</text>
</comment>
<evidence type="ECO:0000256" key="8">
    <source>
        <dbReference type="ARBA" id="ARBA00022833"/>
    </source>
</evidence>
<evidence type="ECO:0000256" key="6">
    <source>
        <dbReference type="ARBA" id="ARBA00022723"/>
    </source>
</evidence>
<dbReference type="InterPro" id="IPR006295">
    <property type="entry name" value="DNA_primase_DnaG"/>
</dbReference>
<dbReference type="SMART" id="SM00400">
    <property type="entry name" value="ZnF_CHCC"/>
    <property type="match status" value="1"/>
</dbReference>
<keyword evidence="9" id="KW-0460">Magnesium</keyword>
<evidence type="ECO:0000256" key="7">
    <source>
        <dbReference type="ARBA" id="ARBA00022771"/>
    </source>
</evidence>
<dbReference type="GO" id="GO:0000428">
    <property type="term" value="C:DNA-directed RNA polymerase complex"/>
    <property type="evidence" value="ECO:0007669"/>
    <property type="project" value="UniProtKB-KW"/>
</dbReference>
<evidence type="ECO:0000256" key="10">
    <source>
        <dbReference type="ARBA" id="ARBA00023125"/>
    </source>
</evidence>
<dbReference type="RefSeq" id="WP_091973387.1">
    <property type="nucleotide sequence ID" value="NZ_FODF01000001.1"/>
</dbReference>
<dbReference type="HAMAP" id="MF_00974">
    <property type="entry name" value="DNA_primase_DnaG"/>
    <property type="match status" value="1"/>
</dbReference>
<proteinExistence type="inferred from homology"/>
<dbReference type="Pfam" id="PF08275">
    <property type="entry name" value="DNAG_N"/>
    <property type="match status" value="1"/>
</dbReference>
<evidence type="ECO:0000256" key="14">
    <source>
        <dbReference type="PIRSR" id="PIRSR002811-1"/>
    </source>
</evidence>
<evidence type="ECO:0000256" key="15">
    <source>
        <dbReference type="SAM" id="Coils"/>
    </source>
</evidence>
<keyword evidence="10 12" id="KW-0238">DNA-binding</keyword>
<organism evidence="17 18">
    <name type="scientific">Peptostreptococcus russellii</name>
    <dbReference type="NCBI Taxonomy" id="215200"/>
    <lineage>
        <taxon>Bacteria</taxon>
        <taxon>Bacillati</taxon>
        <taxon>Bacillota</taxon>
        <taxon>Clostridia</taxon>
        <taxon>Peptostreptococcales</taxon>
        <taxon>Peptostreptococcaceae</taxon>
        <taxon>Peptostreptococcus</taxon>
    </lineage>
</organism>
<keyword evidence="6 12" id="KW-0479">Metal-binding</keyword>
<keyword evidence="8 12" id="KW-0862">Zinc</keyword>
<feature type="coiled-coil region" evidence="15">
    <location>
        <begin position="549"/>
        <end position="576"/>
    </location>
</feature>
<comment type="cofactor">
    <cofactor evidence="12 13 14">
        <name>Zn(2+)</name>
        <dbReference type="ChEBI" id="CHEBI:29105"/>
    </cofactor>
    <text evidence="12 13 14">Binds 1 zinc ion per monomer.</text>
</comment>
<dbReference type="Gene3D" id="3.90.980.10">
    <property type="entry name" value="DNA primase, catalytic core, N-terminal domain"/>
    <property type="match status" value="1"/>
</dbReference>
<dbReference type="Gene3D" id="3.40.1360.10">
    <property type="match status" value="1"/>
</dbReference>
<dbReference type="InterPro" id="IPR037068">
    <property type="entry name" value="DNA_primase_core_N_sf"/>
</dbReference>
<name>A0A1H8ENK6_9FIRM</name>
<dbReference type="Pfam" id="PF01807">
    <property type="entry name" value="Zn_ribbon_DnaG"/>
    <property type="match status" value="1"/>
</dbReference>
<evidence type="ECO:0000256" key="13">
    <source>
        <dbReference type="PIRNR" id="PIRNR002811"/>
    </source>
</evidence>
<dbReference type="Gene3D" id="3.90.580.10">
    <property type="entry name" value="Zinc finger, CHC2-type domain"/>
    <property type="match status" value="1"/>
</dbReference>
<dbReference type="GO" id="GO:1990077">
    <property type="term" value="C:primosome complex"/>
    <property type="evidence" value="ECO:0007669"/>
    <property type="project" value="UniProtKB-KW"/>
</dbReference>
<keyword evidence="5 12" id="KW-0235">DNA replication</keyword>
<sequence>MDDLKDVIEEIKVRNDISEVISDYIQLRPSGSNYKGLCPFHNEKTPSFHVSTSKQIYKCFGCGEGGDVISFIMKVENLEFMDAVKFLANRCGIEINTNIDENTKKKLEKIKRFQEIHVVAARFFYINLMQKNNTGYKYLIKRGLDEKTIKSFGLGYSLDSWDSLKNFLLKSGYSIEEIKECGLVGQSKKNNNYFDKFRNRVMFPIFDYKGNVIGFGGRVLDDSLPKYLNSEDTIIFNKRYNLYGLNFARKHIGNSRTLILVEGYMDLISMYQYGVKNVVATLGTALTDAQGQLIKKFADNVVLSYDSDQAGINASLRAINILEKCNLKAKVLDLGKSKDPDEFVRANGLDEMLKKVENASDALKFRLDTLYSSHDQSNPEETMEFLQKAVNILSYIKSPIELDFYIKYLSELTKTAPEVIRSELNLTGKRKTSKEKFKKQEFVKIKKEKDVEDGNIFIERNLIKAMMVSKKAREIIPLKVGIDQIIDESDKKVYSKVLASNKMGMIRIEDLNDTSLDVDYLRKLDAVDLSEINLDDVHEINKIVNQLLKLNSKEKINKLSKRQKVLEDRRKTIEDNTEEAKEVDLEIMKIALEIVSENKKLKSF</sequence>
<dbReference type="PIRSF" id="PIRSF002811">
    <property type="entry name" value="DnaG"/>
    <property type="match status" value="1"/>
</dbReference>
<comment type="catalytic activity">
    <reaction evidence="12">
        <text>ssDNA + n NTP = ssDNA/pppN(pN)n-1 hybrid + (n-1) diphosphate.</text>
        <dbReference type="EC" id="2.7.7.101"/>
    </reaction>
</comment>
<evidence type="ECO:0000313" key="18">
    <source>
        <dbReference type="Proteomes" id="UP000199512"/>
    </source>
</evidence>
<keyword evidence="1 12" id="KW-0240">DNA-directed RNA polymerase</keyword>
<dbReference type="GO" id="GO:0005737">
    <property type="term" value="C:cytoplasm"/>
    <property type="evidence" value="ECO:0007669"/>
    <property type="project" value="TreeGrafter"/>
</dbReference>
<dbReference type="Pfam" id="PF10410">
    <property type="entry name" value="DnaB_bind"/>
    <property type="match status" value="1"/>
</dbReference>
<evidence type="ECO:0000256" key="3">
    <source>
        <dbReference type="ARBA" id="ARBA00022679"/>
    </source>
</evidence>
<keyword evidence="3 12" id="KW-0808">Transferase</keyword>
<dbReference type="InterPro" id="IPR050219">
    <property type="entry name" value="DnaG_primase"/>
</dbReference>
<evidence type="ECO:0000313" key="17">
    <source>
        <dbReference type="EMBL" id="SEN20970.1"/>
    </source>
</evidence>
<keyword evidence="2 12" id="KW-0639">Primosome</keyword>
<evidence type="ECO:0000256" key="2">
    <source>
        <dbReference type="ARBA" id="ARBA00022515"/>
    </source>
</evidence>
<dbReference type="SUPFAM" id="SSF57783">
    <property type="entry name" value="Zinc beta-ribbon"/>
    <property type="match status" value="1"/>
</dbReference>